<proteinExistence type="predicted"/>
<reference evidence="1 2" key="1">
    <citation type="submission" date="2024-04" db="EMBL/GenBank/DDBJ databases">
        <title>Phyllosticta paracitricarpa is synonymous to the EU quarantine fungus P. citricarpa based on phylogenomic analyses.</title>
        <authorList>
            <consortium name="Lawrence Berkeley National Laboratory"/>
            <person name="Van Ingen-Buijs V.A."/>
            <person name="Van Westerhoven A.C."/>
            <person name="Haridas S."/>
            <person name="Skiadas P."/>
            <person name="Martin F."/>
            <person name="Groenewald J.Z."/>
            <person name="Crous P.W."/>
            <person name="Seidl M.F."/>
        </authorList>
    </citation>
    <scope>NUCLEOTIDE SEQUENCE [LARGE SCALE GENOMIC DNA]</scope>
    <source>
        <strain evidence="1 2">CBS 123374</strain>
    </source>
</reference>
<protein>
    <submittedName>
        <fullName evidence="1">Uncharacterized protein</fullName>
    </submittedName>
</protein>
<dbReference type="EMBL" id="JBBWRZ010000007">
    <property type="protein sequence ID" value="KAK8232406.1"/>
    <property type="molecule type" value="Genomic_DNA"/>
</dbReference>
<name>A0ABR1YKU0_9PEZI</name>
<gene>
    <name evidence="1" type="ORF">HDK90DRAFT_308784</name>
</gene>
<evidence type="ECO:0000313" key="2">
    <source>
        <dbReference type="Proteomes" id="UP001492380"/>
    </source>
</evidence>
<sequence length="225" mass="24923">MMTFPCLCLATMRARSFFTPGTAVLHNLLLSEIERLEMLAKDLRDTERLHEPTDIAGKRCRLAARLLSIQTSSINRHMRQGSSLIISLRSGATSSSAMVSHCFSRDLAVIPGVLQTPPRVVPITSKAPWNRHSMPGRSVCFEVVDDGRTRPTRSIASSQVWCPLPGIYEPSRESISLSLATFKISELPRPAAGAKMVPHCAILDQLSDTCWLLWQPQDAAKLECR</sequence>
<organism evidence="1 2">
    <name type="scientific">Phyllosticta capitalensis</name>
    <dbReference type="NCBI Taxonomy" id="121624"/>
    <lineage>
        <taxon>Eukaryota</taxon>
        <taxon>Fungi</taxon>
        <taxon>Dikarya</taxon>
        <taxon>Ascomycota</taxon>
        <taxon>Pezizomycotina</taxon>
        <taxon>Dothideomycetes</taxon>
        <taxon>Dothideomycetes incertae sedis</taxon>
        <taxon>Botryosphaeriales</taxon>
        <taxon>Phyllostictaceae</taxon>
        <taxon>Phyllosticta</taxon>
    </lineage>
</organism>
<dbReference type="Proteomes" id="UP001492380">
    <property type="component" value="Unassembled WGS sequence"/>
</dbReference>
<evidence type="ECO:0000313" key="1">
    <source>
        <dbReference type="EMBL" id="KAK8232406.1"/>
    </source>
</evidence>
<comment type="caution">
    <text evidence="1">The sequence shown here is derived from an EMBL/GenBank/DDBJ whole genome shotgun (WGS) entry which is preliminary data.</text>
</comment>
<keyword evidence="2" id="KW-1185">Reference proteome</keyword>
<accession>A0ABR1YKU0</accession>